<dbReference type="InterPro" id="IPR036388">
    <property type="entry name" value="WH-like_DNA-bd_sf"/>
</dbReference>
<dbReference type="PROSITE" id="PS00678">
    <property type="entry name" value="WD_REPEATS_1"/>
    <property type="match status" value="2"/>
</dbReference>
<dbReference type="PANTHER" id="PTHR19879">
    <property type="entry name" value="TRANSCRIPTION INITIATION FACTOR TFIID"/>
    <property type="match status" value="1"/>
</dbReference>
<dbReference type="Gene3D" id="1.10.10.10">
    <property type="entry name" value="Winged helix-like DNA-binding domain superfamily/Winged helix DNA-binding domain"/>
    <property type="match status" value="1"/>
</dbReference>
<evidence type="ECO:0000256" key="1">
    <source>
        <dbReference type="ARBA" id="ARBA00022574"/>
    </source>
</evidence>
<feature type="repeat" description="WD" evidence="3">
    <location>
        <begin position="920"/>
        <end position="947"/>
    </location>
</feature>
<dbReference type="SUPFAM" id="SSF82171">
    <property type="entry name" value="DPP6 N-terminal domain-like"/>
    <property type="match status" value="1"/>
</dbReference>
<evidence type="ECO:0000256" key="2">
    <source>
        <dbReference type="ARBA" id="ARBA00022737"/>
    </source>
</evidence>
<evidence type="ECO:0000259" key="4">
    <source>
        <dbReference type="Pfam" id="PF04542"/>
    </source>
</evidence>
<dbReference type="PROSITE" id="PS50082">
    <property type="entry name" value="WD_REPEATS_2"/>
    <property type="match status" value="3"/>
</dbReference>
<dbReference type="GO" id="GO:0003677">
    <property type="term" value="F:DNA binding"/>
    <property type="evidence" value="ECO:0007669"/>
    <property type="project" value="InterPro"/>
</dbReference>
<sequence length="947" mass="100104">MTRLLAAARAGRLTRPEADRALVERFAHRSDQAAFAELVRRHGPMVLGVCRRAARDPHLAEDAFQATFIVLARKAGAIRNPDGLASWLFGVARRVALTARRRHRPAELGPPFSRSRNEPGDRDELLGVLDEELAKLPDRYRAPLLACYLDGRTRDEAARHLGWSLGTFRRRLDAARVLLRARMTARGATLAAGMFAVALAPPAFAVPTPLARTAVEQALGGSAPARVVGLAAVTAPPVARWAAVATALVVTCGLAIGFGIPPDSRTVAPLVRVGPLAPRADPPVDPLPPKAVVRMGSPRLRFETGVRSLDFALGGKALVSGHATGVCVWDAGTGRRLRTIARNENEDLPSTSVSAAGLGRDGRSLFVQAPGVAEAPGKNGFECRGSVWDLQRGEEARAYTVTQDPNRKPPFATPHLFAPDGSRMAEMNGPAGAVWVWDKDGKPVCRLDGAVGDHPDRWREPAAFSPDGKTLFVALLDHTVTAWDATTGKQVRTFGTGKPRPHVLAVSADGKTLVTLSGAVPKGGQKWQRVPEAVRVWDPAKGELLAEWAWEKADPDGHYELFLGVLPDGDVWAVAASPVDLTFRRWSKGTGRVVRDWTAALAGAGPAAVAVTPDGSRLAVGSGNGVIRLFDAATGKDLTPGGGHRDQVRTVRFTPDGKQLVTVGSDATARTWDAATGKEVRVLDKLGPFPALCPDTALVFAAWHAPGRPGKDAWTLTCRDAVTGRERWRHPGILIAAPSPDGKTVWGFHPGDKEVTVIDTATGKAVGTVPVAGLPVGFGDGGRLAVCFDGKEFSGWDVATGKKRFGWDPKEAGLLRGALDKGGADPVTATAVSADGKLVLVAVDRVVVAADERASLYLCEAATGKVLWQVKSGDEFGRAVAFSADGALVATSGWTARVFDAATGKEKAVFGHRGRWCTSAVGFSPDGKRLASGGADGTAVVWDLADK</sequence>
<protein>
    <recommendedName>
        <fullName evidence="8">ECF RNA polymerase sigma factor SigE</fullName>
    </recommendedName>
</protein>
<feature type="domain" description="RNA polymerase sigma factor 70 region 4 type 2" evidence="5">
    <location>
        <begin position="129"/>
        <end position="177"/>
    </location>
</feature>
<dbReference type="EMBL" id="CP053452">
    <property type="protein sequence ID" value="QJW93653.1"/>
    <property type="molecule type" value="Genomic_DNA"/>
</dbReference>
<dbReference type="KEGG" id="ftj:FTUN_1161"/>
<dbReference type="GO" id="GO:0005829">
    <property type="term" value="C:cytosol"/>
    <property type="evidence" value="ECO:0007669"/>
    <property type="project" value="UniProtKB-ARBA"/>
</dbReference>
<dbReference type="SMART" id="SM00564">
    <property type="entry name" value="PQQ"/>
    <property type="match status" value="4"/>
</dbReference>
<keyword evidence="2" id="KW-0677">Repeat</keyword>
<dbReference type="RefSeq" id="WP_171469810.1">
    <property type="nucleotide sequence ID" value="NZ_CP053452.2"/>
</dbReference>
<gene>
    <name evidence="6" type="ORF">FTUN_1161</name>
</gene>
<evidence type="ECO:0000313" key="6">
    <source>
        <dbReference type="EMBL" id="QJW93653.1"/>
    </source>
</evidence>
<feature type="repeat" description="WD" evidence="3">
    <location>
        <begin position="463"/>
        <end position="493"/>
    </location>
</feature>
<dbReference type="InterPro" id="IPR013249">
    <property type="entry name" value="RNA_pol_sigma70_r4_t2"/>
</dbReference>
<dbReference type="Gene3D" id="1.10.1740.10">
    <property type="match status" value="1"/>
</dbReference>
<dbReference type="InterPro" id="IPR019775">
    <property type="entry name" value="WD40_repeat_CS"/>
</dbReference>
<feature type="repeat" description="WD" evidence="3">
    <location>
        <begin position="641"/>
        <end position="682"/>
    </location>
</feature>
<keyword evidence="7" id="KW-1185">Reference proteome</keyword>
<keyword evidence="1 3" id="KW-0853">WD repeat</keyword>
<evidence type="ECO:0000256" key="3">
    <source>
        <dbReference type="PROSITE-ProRule" id="PRU00221"/>
    </source>
</evidence>
<dbReference type="Pfam" id="PF08281">
    <property type="entry name" value="Sigma70_r4_2"/>
    <property type="match status" value="1"/>
</dbReference>
<dbReference type="InterPro" id="IPR001680">
    <property type="entry name" value="WD40_rpt"/>
</dbReference>
<accession>A0A6M5YK54</accession>
<dbReference type="Pfam" id="PF04542">
    <property type="entry name" value="Sigma70_r2"/>
    <property type="match status" value="1"/>
</dbReference>
<dbReference type="InterPro" id="IPR014284">
    <property type="entry name" value="RNA_pol_sigma-70_dom"/>
</dbReference>
<reference evidence="7" key="1">
    <citation type="submission" date="2020-05" db="EMBL/GenBank/DDBJ databases">
        <title>Frigoriglobus tundricola gen. nov., sp. nov., a psychrotolerant cellulolytic planctomycete of the family Gemmataceae with two divergent copies of 16S rRNA gene.</title>
        <authorList>
            <person name="Kulichevskaya I.S."/>
            <person name="Ivanova A.A."/>
            <person name="Naumoff D.G."/>
            <person name="Beletsky A.V."/>
            <person name="Rijpstra W.I.C."/>
            <person name="Sinninghe Damste J.S."/>
            <person name="Mardanov A.V."/>
            <person name="Ravin N.V."/>
            <person name="Dedysh S.N."/>
        </authorList>
    </citation>
    <scope>NUCLEOTIDE SEQUENCE [LARGE SCALE GENOMIC DNA]</scope>
    <source>
        <strain evidence="7">PL17</strain>
    </source>
</reference>
<feature type="domain" description="RNA polymerase sigma-70 region 2" evidence="4">
    <location>
        <begin position="38"/>
        <end position="104"/>
    </location>
</feature>
<dbReference type="PANTHER" id="PTHR19879:SF9">
    <property type="entry name" value="TRANSCRIPTION INITIATION FACTOR TFIID SUBUNIT 5"/>
    <property type="match status" value="1"/>
</dbReference>
<evidence type="ECO:0000313" key="7">
    <source>
        <dbReference type="Proteomes" id="UP000503447"/>
    </source>
</evidence>
<dbReference type="NCBIfam" id="TIGR02937">
    <property type="entry name" value="sigma70-ECF"/>
    <property type="match status" value="1"/>
</dbReference>
<dbReference type="AlphaFoldDB" id="A0A6M5YK54"/>
<dbReference type="PROSITE" id="PS50294">
    <property type="entry name" value="WD_REPEATS_REGION"/>
    <property type="match status" value="2"/>
</dbReference>
<dbReference type="SUPFAM" id="SSF88946">
    <property type="entry name" value="Sigma2 domain of RNA polymerase sigma factors"/>
    <property type="match status" value="1"/>
</dbReference>
<evidence type="ECO:0008006" key="8">
    <source>
        <dbReference type="Google" id="ProtNLM"/>
    </source>
</evidence>
<dbReference type="Gene3D" id="2.130.10.10">
    <property type="entry name" value="YVTN repeat-like/Quinoprotein amine dehydrogenase"/>
    <property type="match status" value="5"/>
</dbReference>
<dbReference type="InterPro" id="IPR007627">
    <property type="entry name" value="RNA_pol_sigma70_r2"/>
</dbReference>
<dbReference type="GO" id="GO:0016987">
    <property type="term" value="F:sigma factor activity"/>
    <property type="evidence" value="ECO:0007669"/>
    <property type="project" value="InterPro"/>
</dbReference>
<dbReference type="Proteomes" id="UP000503447">
    <property type="component" value="Chromosome"/>
</dbReference>
<dbReference type="SUPFAM" id="SSF88659">
    <property type="entry name" value="Sigma3 and sigma4 domains of RNA polymerase sigma factors"/>
    <property type="match status" value="1"/>
</dbReference>
<proteinExistence type="predicted"/>
<name>A0A6M5YK54_9BACT</name>
<dbReference type="GO" id="GO:0006352">
    <property type="term" value="P:DNA-templated transcription initiation"/>
    <property type="evidence" value="ECO:0007669"/>
    <property type="project" value="InterPro"/>
</dbReference>
<dbReference type="SUPFAM" id="SSF50998">
    <property type="entry name" value="Quinoprotein alcohol dehydrogenase-like"/>
    <property type="match status" value="1"/>
</dbReference>
<dbReference type="Pfam" id="PF00400">
    <property type="entry name" value="WD40"/>
    <property type="match status" value="3"/>
</dbReference>
<dbReference type="InterPro" id="IPR015943">
    <property type="entry name" value="WD40/YVTN_repeat-like_dom_sf"/>
</dbReference>
<dbReference type="InterPro" id="IPR013324">
    <property type="entry name" value="RNA_pol_sigma_r3/r4-like"/>
</dbReference>
<dbReference type="CDD" id="cd06171">
    <property type="entry name" value="Sigma70_r4"/>
    <property type="match status" value="1"/>
</dbReference>
<dbReference type="InterPro" id="IPR011047">
    <property type="entry name" value="Quinoprotein_ADH-like_sf"/>
</dbReference>
<organism evidence="6 7">
    <name type="scientific">Frigoriglobus tundricola</name>
    <dbReference type="NCBI Taxonomy" id="2774151"/>
    <lineage>
        <taxon>Bacteria</taxon>
        <taxon>Pseudomonadati</taxon>
        <taxon>Planctomycetota</taxon>
        <taxon>Planctomycetia</taxon>
        <taxon>Gemmatales</taxon>
        <taxon>Gemmataceae</taxon>
        <taxon>Frigoriglobus</taxon>
    </lineage>
</organism>
<dbReference type="InterPro" id="IPR018391">
    <property type="entry name" value="PQQ_b-propeller_rpt"/>
</dbReference>
<dbReference type="SMART" id="SM00320">
    <property type="entry name" value="WD40"/>
    <property type="match status" value="6"/>
</dbReference>
<evidence type="ECO:0000259" key="5">
    <source>
        <dbReference type="Pfam" id="PF08281"/>
    </source>
</evidence>
<dbReference type="InterPro" id="IPR013325">
    <property type="entry name" value="RNA_pol_sigma_r2"/>
</dbReference>